<keyword evidence="3" id="KW-1185">Reference proteome</keyword>
<reference evidence="2" key="1">
    <citation type="submission" date="2024-10" db="EMBL/GenBank/DDBJ databases">
        <authorList>
            <person name="Ryan C."/>
        </authorList>
    </citation>
    <scope>NUCLEOTIDE SEQUENCE [LARGE SCALE GENOMIC DNA]</scope>
</reference>
<dbReference type="EMBL" id="OZ075127">
    <property type="protein sequence ID" value="CAL4952019.1"/>
    <property type="molecule type" value="Genomic_DNA"/>
</dbReference>
<protein>
    <recommendedName>
        <fullName evidence="1">DUF1618 domain-containing protein</fullName>
    </recommendedName>
</protein>
<dbReference type="AlphaFoldDB" id="A0ABC8Z1A1"/>
<dbReference type="Pfam" id="PF07762">
    <property type="entry name" value="DUF1618"/>
    <property type="match status" value="1"/>
</dbReference>
<dbReference type="Proteomes" id="UP001497457">
    <property type="component" value="Chromosome 17b"/>
</dbReference>
<feature type="domain" description="DUF1618" evidence="1">
    <location>
        <begin position="229"/>
        <end position="380"/>
    </location>
</feature>
<evidence type="ECO:0000313" key="2">
    <source>
        <dbReference type="EMBL" id="CAL4952019.1"/>
    </source>
</evidence>
<proteinExistence type="predicted"/>
<dbReference type="Gene3D" id="1.10.260.200">
    <property type="match status" value="1"/>
</dbReference>
<gene>
    <name evidence="2" type="ORF">URODEC1_LOCUS39265</name>
</gene>
<sequence length="461" mass="51398">MATAADLHRSPNGNGRHGIPSSVLLSLWCPTATRFTNATTATSTTSSGVPISVTFCSAARPPAVSHLSVDCPGLELDRADLSLAPKVLGTDADLALLRVPNSPYARYDACLSDYFVYRVHSQLPKLDRLPSPNLELFGFGDNRIAILSCGDGKYVVAALEPLFEVAFKLYLYRSGSDGMAAGRWTSQRVVVENPLRNVVCPLPDSARRVIFHLTSKVIVLGGARGTIGWVDLWRGILLCDVLEDSPKLRDMPLPLPSMDNWSVFRDSCLCPLYNHDIVVNQSKDTVKYVEMERTDQWSWETTIWTMPIPVTSWDDWQRQCSVRSEDIDPPADIRMHFRLLHRFHRDKKEGIAAIERTVPLGALHMACPALSIADDDDVVYLLCEGINAGLMKMVFAVDVRTRTLRGMVKHDAKRRIGFFPCYFDSGISKHLKTLADNIGDFSLFVSHYNSFSFLAKDHPNL</sequence>
<dbReference type="PANTHER" id="PTHR33074:SF18">
    <property type="entry name" value="OS06G0718700 PROTEIN"/>
    <property type="match status" value="1"/>
</dbReference>
<evidence type="ECO:0000313" key="3">
    <source>
        <dbReference type="Proteomes" id="UP001497457"/>
    </source>
</evidence>
<evidence type="ECO:0000259" key="1">
    <source>
        <dbReference type="Pfam" id="PF07762"/>
    </source>
</evidence>
<organism evidence="2 3">
    <name type="scientific">Urochloa decumbens</name>
    <dbReference type="NCBI Taxonomy" id="240449"/>
    <lineage>
        <taxon>Eukaryota</taxon>
        <taxon>Viridiplantae</taxon>
        <taxon>Streptophyta</taxon>
        <taxon>Embryophyta</taxon>
        <taxon>Tracheophyta</taxon>
        <taxon>Spermatophyta</taxon>
        <taxon>Magnoliopsida</taxon>
        <taxon>Liliopsida</taxon>
        <taxon>Poales</taxon>
        <taxon>Poaceae</taxon>
        <taxon>PACMAD clade</taxon>
        <taxon>Panicoideae</taxon>
        <taxon>Panicodae</taxon>
        <taxon>Paniceae</taxon>
        <taxon>Melinidinae</taxon>
        <taxon>Urochloa</taxon>
    </lineage>
</organism>
<dbReference type="InterPro" id="IPR011676">
    <property type="entry name" value="DUF1618"/>
</dbReference>
<dbReference type="PANTHER" id="PTHR33074">
    <property type="entry name" value="EXPRESSED PROTEIN-RELATED"/>
    <property type="match status" value="1"/>
</dbReference>
<name>A0ABC8Z1A1_9POAL</name>
<accession>A0ABC8Z1A1</accession>